<dbReference type="RefSeq" id="WP_035667024.1">
    <property type="nucleotide sequence ID" value="NZ_BAUV01000044.1"/>
</dbReference>
<keyword evidence="2" id="KW-1185">Reference proteome</keyword>
<evidence type="ECO:0008006" key="3">
    <source>
        <dbReference type="Google" id="ProtNLM"/>
    </source>
</evidence>
<organism evidence="1 2">
    <name type="scientific">Halalkalibacter akibai (strain ATCC 43226 / DSM 21942 / CIP 109018 / JCM 9157 / 1139)</name>
    <name type="common">Bacillus akibai</name>
    <dbReference type="NCBI Taxonomy" id="1236973"/>
    <lineage>
        <taxon>Bacteria</taxon>
        <taxon>Bacillati</taxon>
        <taxon>Bacillota</taxon>
        <taxon>Bacilli</taxon>
        <taxon>Bacillales</taxon>
        <taxon>Bacillaceae</taxon>
        <taxon>Halalkalibacter</taxon>
    </lineage>
</organism>
<dbReference type="InterPro" id="IPR043128">
    <property type="entry name" value="Rev_trsase/Diguanyl_cyclase"/>
</dbReference>
<evidence type="ECO:0000313" key="1">
    <source>
        <dbReference type="EMBL" id="GAE36823.1"/>
    </source>
</evidence>
<dbReference type="InterPro" id="IPR029787">
    <property type="entry name" value="Nucleotide_cyclase"/>
</dbReference>
<proteinExistence type="predicted"/>
<protein>
    <recommendedName>
        <fullName evidence="3">GGDEF domain-containing protein</fullName>
    </recommendedName>
</protein>
<evidence type="ECO:0000313" key="2">
    <source>
        <dbReference type="Proteomes" id="UP000018896"/>
    </source>
</evidence>
<reference evidence="1 2" key="1">
    <citation type="journal article" date="2014" name="Genome Announc.">
        <title>Draft Genome Sequences of Three Alkaliphilic Bacillus Strains, Bacillus wakoensis JCM 9140T, Bacillus akibai JCM 9157T, and Bacillus hemicellulosilyticus JCM 9152T.</title>
        <authorList>
            <person name="Yuki M."/>
            <person name="Oshima K."/>
            <person name="Suda W."/>
            <person name="Oshida Y."/>
            <person name="Kitamura K."/>
            <person name="Iida T."/>
            <person name="Hattori M."/>
            <person name="Ohkuma M."/>
        </authorList>
    </citation>
    <scope>NUCLEOTIDE SEQUENCE [LARGE SCALE GENOMIC DNA]</scope>
    <source>
        <strain evidence="1 2">JCM 9157</strain>
    </source>
</reference>
<dbReference type="Proteomes" id="UP000018896">
    <property type="component" value="Unassembled WGS sequence"/>
</dbReference>
<dbReference type="AlphaFoldDB" id="W4QYS2"/>
<dbReference type="OrthoDB" id="9759607at2"/>
<gene>
    <name evidence="1" type="ORF">JCM9157_4043</name>
</gene>
<comment type="caution">
    <text evidence="1">The sequence shown here is derived from an EMBL/GenBank/DDBJ whole genome shotgun (WGS) entry which is preliminary data.</text>
</comment>
<dbReference type="EMBL" id="BAUV01000044">
    <property type="protein sequence ID" value="GAE36823.1"/>
    <property type="molecule type" value="Genomic_DNA"/>
</dbReference>
<accession>W4QYS2</accession>
<dbReference type="STRING" id="1236973.JCM9157_4043"/>
<name>W4QYS2_HALA3</name>
<dbReference type="SUPFAM" id="SSF55073">
    <property type="entry name" value="Nucleotide cyclase"/>
    <property type="match status" value="1"/>
</dbReference>
<sequence length="120" mass="13696">MQRVRYILSDKQGVPAIVSLVCLEVIDYVERVAVSTKLSKDMPICRFVEKSIISEKGKTILKLLSNWDNFEYNIHVSASIGILQFPQDGNALRPLLKYTDVTMYQAKTSGKSSFQYYQKP</sequence>
<dbReference type="PANTHER" id="PTHR46663:SF3">
    <property type="entry name" value="SLL0267 PROTEIN"/>
    <property type="match status" value="1"/>
</dbReference>
<dbReference type="InterPro" id="IPR052163">
    <property type="entry name" value="DGC-Regulatory_Protein"/>
</dbReference>
<dbReference type="Gene3D" id="3.30.70.270">
    <property type="match status" value="1"/>
</dbReference>
<dbReference type="PANTHER" id="PTHR46663">
    <property type="entry name" value="DIGUANYLATE CYCLASE DGCT-RELATED"/>
    <property type="match status" value="1"/>
</dbReference>